<comment type="function">
    <text evidence="2">Hydrolyzes RNA 2',3'-cyclic phosphodiester to an RNA 2'-phosphomonoester.</text>
</comment>
<organism evidence="3 4">
    <name type="scientific">Sutcliffiella rhizosphaerae</name>
    <dbReference type="NCBI Taxonomy" id="2880967"/>
    <lineage>
        <taxon>Bacteria</taxon>
        <taxon>Bacillati</taxon>
        <taxon>Bacillota</taxon>
        <taxon>Bacilli</taxon>
        <taxon>Bacillales</taxon>
        <taxon>Bacillaceae</taxon>
        <taxon>Sutcliffiella</taxon>
    </lineage>
</organism>
<evidence type="ECO:0000313" key="4">
    <source>
        <dbReference type="Proteomes" id="UP000789833"/>
    </source>
</evidence>
<dbReference type="PANTHER" id="PTHR35561">
    <property type="entry name" value="RNA 2',3'-CYCLIC PHOSPHODIESTERASE"/>
    <property type="match status" value="1"/>
</dbReference>
<dbReference type="PANTHER" id="PTHR35561:SF1">
    <property type="entry name" value="RNA 2',3'-CYCLIC PHOSPHODIESTERASE"/>
    <property type="match status" value="1"/>
</dbReference>
<dbReference type="HAMAP" id="MF_01940">
    <property type="entry name" value="RNA_CPDase"/>
    <property type="match status" value="1"/>
</dbReference>
<dbReference type="SUPFAM" id="SSF55144">
    <property type="entry name" value="LigT-like"/>
    <property type="match status" value="1"/>
</dbReference>
<dbReference type="EMBL" id="CAKJTJ010000017">
    <property type="protein sequence ID" value="CAG9622144.1"/>
    <property type="molecule type" value="Genomic_DNA"/>
</dbReference>
<feature type="short sequence motif" description="HXTX 2" evidence="2">
    <location>
        <begin position="128"/>
        <end position="131"/>
    </location>
</feature>
<dbReference type="RefSeq" id="WP_230502357.1">
    <property type="nucleotide sequence ID" value="NZ_CAKJTJ010000017.1"/>
</dbReference>
<sequence length="185" mass="21583">MKNHFFLAIPLPGSWKEEFSFYIQKINSKFPFARWVHPDDLHITLAFLGSVDEDQKEKLKVLLRKVAKEHATFPLSFSELGTFGNQHSPRIFWYGTEESYALHELRKDVYQACEKVGFQLDTRPFHPHITLARKWVGPGSISRDTLPEYSTIKNTFNVRSIILYETHINKIPKYEAKAEFPLIGE</sequence>
<comment type="catalytic activity">
    <reaction evidence="2">
        <text>a 3'-end 2',3'-cyclophospho-ribonucleotide-RNA + H2O = a 3'-end 2'-phospho-ribonucleotide-RNA + H(+)</text>
        <dbReference type="Rhea" id="RHEA:11828"/>
        <dbReference type="Rhea" id="RHEA-COMP:10464"/>
        <dbReference type="Rhea" id="RHEA-COMP:17353"/>
        <dbReference type="ChEBI" id="CHEBI:15377"/>
        <dbReference type="ChEBI" id="CHEBI:15378"/>
        <dbReference type="ChEBI" id="CHEBI:83064"/>
        <dbReference type="ChEBI" id="CHEBI:173113"/>
        <dbReference type="EC" id="3.1.4.58"/>
    </reaction>
</comment>
<feature type="active site" description="Proton acceptor" evidence="2">
    <location>
        <position position="128"/>
    </location>
</feature>
<dbReference type="Proteomes" id="UP000789833">
    <property type="component" value="Unassembled WGS sequence"/>
</dbReference>
<dbReference type="NCBIfam" id="TIGR02258">
    <property type="entry name" value="2_5_ligase"/>
    <property type="match status" value="1"/>
</dbReference>
<comment type="similarity">
    <text evidence="2">Belongs to the 2H phosphoesterase superfamily. ThpR family.</text>
</comment>
<comment type="caution">
    <text evidence="3">The sequence shown here is derived from an EMBL/GenBank/DDBJ whole genome shotgun (WGS) entry which is preliminary data.</text>
</comment>
<name>A0ABM8YQG9_9BACI</name>
<feature type="active site" description="Proton donor" evidence="2">
    <location>
        <position position="42"/>
    </location>
</feature>
<dbReference type="Pfam" id="PF13563">
    <property type="entry name" value="2_5_RNA_ligase2"/>
    <property type="match status" value="1"/>
</dbReference>
<evidence type="ECO:0000256" key="1">
    <source>
        <dbReference type="ARBA" id="ARBA00022801"/>
    </source>
</evidence>
<keyword evidence="1 2" id="KW-0378">Hydrolase</keyword>
<keyword evidence="4" id="KW-1185">Reference proteome</keyword>
<dbReference type="InterPro" id="IPR009097">
    <property type="entry name" value="Cyclic_Pdiesterase"/>
</dbReference>
<dbReference type="InterPro" id="IPR004175">
    <property type="entry name" value="RNA_CPDase"/>
</dbReference>
<gene>
    <name evidence="3" type="primary">ytlP</name>
    <name evidence="3" type="ORF">BACCIP111883_02935</name>
</gene>
<evidence type="ECO:0000313" key="3">
    <source>
        <dbReference type="EMBL" id="CAG9622144.1"/>
    </source>
</evidence>
<dbReference type="GO" id="GO:0008664">
    <property type="term" value="F:RNA 2',3'-cyclic 3'-phosphodiesterase activity"/>
    <property type="evidence" value="ECO:0007669"/>
    <property type="project" value="UniProtKB-EC"/>
</dbReference>
<evidence type="ECO:0000256" key="2">
    <source>
        <dbReference type="HAMAP-Rule" id="MF_01940"/>
    </source>
</evidence>
<protein>
    <recommendedName>
        <fullName evidence="2">RNA 2',3'-cyclic phosphodiesterase</fullName>
        <shortName evidence="2">RNA 2',3'-CPDase</shortName>
        <ecNumber evidence="2">3.1.4.58</ecNumber>
    </recommendedName>
</protein>
<proteinExistence type="inferred from homology"/>
<feature type="short sequence motif" description="HXTX 1" evidence="2">
    <location>
        <begin position="42"/>
        <end position="45"/>
    </location>
</feature>
<dbReference type="EC" id="3.1.4.58" evidence="2"/>
<accession>A0ABM8YQG9</accession>
<dbReference type="Gene3D" id="3.90.1140.10">
    <property type="entry name" value="Cyclic phosphodiesterase"/>
    <property type="match status" value="1"/>
</dbReference>
<reference evidence="3 4" key="1">
    <citation type="submission" date="2021-10" db="EMBL/GenBank/DDBJ databases">
        <authorList>
            <person name="Criscuolo A."/>
        </authorList>
    </citation>
    <scope>NUCLEOTIDE SEQUENCE [LARGE SCALE GENOMIC DNA]</scope>
    <source>
        <strain evidence="4">CIP 111883</strain>
    </source>
</reference>